<dbReference type="OrthoDB" id="126645at2759"/>
<gene>
    <name evidence="1" type="ORF">Plil01_000023300</name>
</gene>
<dbReference type="Pfam" id="PF16683">
    <property type="entry name" value="TGase_elicitor"/>
    <property type="match status" value="1"/>
</dbReference>
<name>A0A9W6WMG7_9STRA</name>
<protein>
    <submittedName>
        <fullName evidence="1">Unnamed protein product</fullName>
    </submittedName>
</protein>
<sequence length="89" mass="10094">MWDVYTVESVRSLPTLTAYFDAGEDYEYLLELNEANEIIGGEWLQHSYDYHPDFLWFPTDKPAADMVTSVGLSYANVTMLLETSAACSN</sequence>
<evidence type="ECO:0000313" key="1">
    <source>
        <dbReference type="EMBL" id="GMF09321.1"/>
    </source>
</evidence>
<evidence type="ECO:0000313" key="2">
    <source>
        <dbReference type="Proteomes" id="UP001165083"/>
    </source>
</evidence>
<reference evidence="1" key="1">
    <citation type="submission" date="2023-04" db="EMBL/GenBank/DDBJ databases">
        <title>Phytophthora lilii NBRC 32176.</title>
        <authorList>
            <person name="Ichikawa N."/>
            <person name="Sato H."/>
            <person name="Tonouchi N."/>
        </authorList>
    </citation>
    <scope>NUCLEOTIDE SEQUENCE</scope>
    <source>
        <strain evidence="1">NBRC 32176</strain>
    </source>
</reference>
<accession>A0A9W6WMG7</accession>
<dbReference type="GO" id="GO:0016755">
    <property type="term" value="F:aminoacyltransferase activity"/>
    <property type="evidence" value="ECO:0007669"/>
    <property type="project" value="InterPro"/>
</dbReference>
<dbReference type="InterPro" id="IPR032048">
    <property type="entry name" value="TGase_elicitor"/>
</dbReference>
<comment type="caution">
    <text evidence="1">The sequence shown here is derived from an EMBL/GenBank/DDBJ whole genome shotgun (WGS) entry which is preliminary data.</text>
</comment>
<keyword evidence="2" id="KW-1185">Reference proteome</keyword>
<dbReference type="Proteomes" id="UP001165083">
    <property type="component" value="Unassembled WGS sequence"/>
</dbReference>
<proteinExistence type="predicted"/>
<dbReference type="AlphaFoldDB" id="A0A9W6WMG7"/>
<organism evidence="1 2">
    <name type="scientific">Phytophthora lilii</name>
    <dbReference type="NCBI Taxonomy" id="2077276"/>
    <lineage>
        <taxon>Eukaryota</taxon>
        <taxon>Sar</taxon>
        <taxon>Stramenopiles</taxon>
        <taxon>Oomycota</taxon>
        <taxon>Peronosporomycetes</taxon>
        <taxon>Peronosporales</taxon>
        <taxon>Peronosporaceae</taxon>
        <taxon>Phytophthora</taxon>
    </lineage>
</organism>
<dbReference type="EMBL" id="BSXW01000008">
    <property type="protein sequence ID" value="GMF09321.1"/>
    <property type="molecule type" value="Genomic_DNA"/>
</dbReference>